<keyword evidence="6" id="KW-0479">Metal-binding</keyword>
<keyword evidence="9 12" id="KW-0456">Lyase</keyword>
<organism evidence="12 13">
    <name type="scientific">Kribbella aluminosa</name>
    <dbReference type="NCBI Taxonomy" id="416017"/>
    <lineage>
        <taxon>Bacteria</taxon>
        <taxon>Bacillati</taxon>
        <taxon>Actinomycetota</taxon>
        <taxon>Actinomycetes</taxon>
        <taxon>Propionibacteriales</taxon>
        <taxon>Kribbellaceae</taxon>
        <taxon>Kribbella</taxon>
    </lineage>
</organism>
<reference evidence="12 13" key="1">
    <citation type="submission" date="2021-03" db="EMBL/GenBank/DDBJ databases">
        <title>Sequencing the genomes of 1000 actinobacteria strains.</title>
        <authorList>
            <person name="Klenk H.-P."/>
        </authorList>
    </citation>
    <scope>NUCLEOTIDE SEQUENCE [LARGE SCALE GENOMIC DNA]</scope>
    <source>
        <strain evidence="12 13">DSM 18824</strain>
    </source>
</reference>
<gene>
    <name evidence="12" type="ORF">JOF29_002528</name>
</gene>
<comment type="caution">
    <text evidence="12">The sequence shown here is derived from an EMBL/GenBank/DDBJ whole genome shotgun (WGS) entry which is preliminary data.</text>
</comment>
<keyword evidence="8" id="KW-0862">Zinc</keyword>
<dbReference type="Proteomes" id="UP000755585">
    <property type="component" value="Unassembled WGS sequence"/>
</dbReference>
<dbReference type="EC" id="4.1.1.45" evidence="4"/>
<evidence type="ECO:0000256" key="10">
    <source>
        <dbReference type="ARBA" id="ARBA00031120"/>
    </source>
</evidence>
<sequence length="273" mass="29573">MDALGVDIQVISPIPVALTYWAEPQLALRYARHLNDWLARTVAEGNGRLRGLGTVPLQDPAAAVPELKRCIDELGLAGLELGTIVGPTELDAREMRPFFAAAEERQVPLFIHPMDTRCVSRAASVDLSFGIGMLTDTAVAASALVFGGVLEDFPGLRICLSHGGGALPWMWPRLKFGRSLSQPGLEARWDELVARFYVDSLVFDPRHLDLLRARFGIGHIVAGSDYPFLPNGPRPQLILEQATQLGLVADDELRGVSGGNALVFLGDRSGQSE</sequence>
<dbReference type="SUPFAM" id="SSF51556">
    <property type="entry name" value="Metallo-dependent hydrolases"/>
    <property type="match status" value="1"/>
</dbReference>
<evidence type="ECO:0000256" key="6">
    <source>
        <dbReference type="ARBA" id="ARBA00022723"/>
    </source>
</evidence>
<dbReference type="Gene3D" id="3.20.20.140">
    <property type="entry name" value="Metal-dependent hydrolases"/>
    <property type="match status" value="1"/>
</dbReference>
<proteinExistence type="inferred from homology"/>
<evidence type="ECO:0000256" key="2">
    <source>
        <dbReference type="ARBA" id="ARBA00005871"/>
    </source>
</evidence>
<evidence type="ECO:0000256" key="4">
    <source>
        <dbReference type="ARBA" id="ARBA00012365"/>
    </source>
</evidence>
<protein>
    <recommendedName>
        <fullName evidence="5">2-amino-3-carboxymuconate-6-semialdehyde decarboxylase</fullName>
        <ecNumber evidence="4">4.1.1.45</ecNumber>
    </recommendedName>
    <alternativeName>
        <fullName evidence="10">Picolinate carboxylase</fullName>
    </alternativeName>
</protein>
<evidence type="ECO:0000256" key="8">
    <source>
        <dbReference type="ARBA" id="ARBA00022833"/>
    </source>
</evidence>
<dbReference type="GO" id="GO:0001760">
    <property type="term" value="F:aminocarboxymuconate-semialdehyde decarboxylase activity"/>
    <property type="evidence" value="ECO:0007669"/>
    <property type="project" value="UniProtKB-EC"/>
</dbReference>
<keyword evidence="7" id="KW-0210">Decarboxylase</keyword>
<name>A0ABS4UIJ5_9ACTN</name>
<evidence type="ECO:0000256" key="7">
    <source>
        <dbReference type="ARBA" id="ARBA00022793"/>
    </source>
</evidence>
<evidence type="ECO:0000256" key="5">
    <source>
        <dbReference type="ARBA" id="ARBA00021214"/>
    </source>
</evidence>
<dbReference type="InterPro" id="IPR032466">
    <property type="entry name" value="Metal_Hydrolase"/>
</dbReference>
<evidence type="ECO:0000256" key="3">
    <source>
        <dbReference type="ARBA" id="ARBA00011245"/>
    </source>
</evidence>
<evidence type="ECO:0000313" key="13">
    <source>
        <dbReference type="Proteomes" id="UP000755585"/>
    </source>
</evidence>
<dbReference type="InterPro" id="IPR032465">
    <property type="entry name" value="ACMSD"/>
</dbReference>
<feature type="domain" description="Amidohydrolase-related" evidence="11">
    <location>
        <begin position="16"/>
        <end position="265"/>
    </location>
</feature>
<evidence type="ECO:0000313" key="12">
    <source>
        <dbReference type="EMBL" id="MBP2351445.1"/>
    </source>
</evidence>
<evidence type="ECO:0000256" key="1">
    <source>
        <dbReference type="ARBA" id="ARBA00005079"/>
    </source>
</evidence>
<evidence type="ECO:0000259" key="11">
    <source>
        <dbReference type="Pfam" id="PF04909"/>
    </source>
</evidence>
<dbReference type="PANTHER" id="PTHR21240">
    <property type="entry name" value="2-AMINO-3-CARBOXYLMUCONATE-6-SEMIALDEHYDE DECARBOXYLASE"/>
    <property type="match status" value="1"/>
</dbReference>
<dbReference type="InterPro" id="IPR006680">
    <property type="entry name" value="Amidohydro-rel"/>
</dbReference>
<dbReference type="PANTHER" id="PTHR21240:SF27">
    <property type="entry name" value="2-AMINO-3-CARBOXYMUCONATE-6-SEMIALDEHYDE DECARBOXYLASE"/>
    <property type="match status" value="1"/>
</dbReference>
<dbReference type="Pfam" id="PF04909">
    <property type="entry name" value="Amidohydro_2"/>
    <property type="match status" value="1"/>
</dbReference>
<keyword evidence="13" id="KW-1185">Reference proteome</keyword>
<evidence type="ECO:0000256" key="9">
    <source>
        <dbReference type="ARBA" id="ARBA00023239"/>
    </source>
</evidence>
<comment type="similarity">
    <text evidence="2">Belongs to the metallo-dependent hydrolases superfamily. ACMSD family.</text>
</comment>
<accession>A0ABS4UIJ5</accession>
<comment type="subunit">
    <text evidence="3">Monomer.</text>
</comment>
<dbReference type="EMBL" id="JAGINT010000001">
    <property type="protein sequence ID" value="MBP2351445.1"/>
    <property type="molecule type" value="Genomic_DNA"/>
</dbReference>
<comment type="pathway">
    <text evidence="1">Secondary metabolite metabolism; quinolate metabolism.</text>
</comment>